<dbReference type="SUPFAM" id="SSF48403">
    <property type="entry name" value="Ankyrin repeat"/>
    <property type="match status" value="1"/>
</dbReference>
<dbReference type="PANTHER" id="PTHR46586:SF3">
    <property type="entry name" value="ANKYRIN REPEAT-CONTAINING PROTEIN"/>
    <property type="match status" value="1"/>
</dbReference>
<dbReference type="STRING" id="670386.D3BJD8"/>
<dbReference type="Pfam" id="PF12796">
    <property type="entry name" value="Ank_2"/>
    <property type="match status" value="1"/>
</dbReference>
<evidence type="ECO:0000313" key="1">
    <source>
        <dbReference type="EMBL" id="EFA78018.1"/>
    </source>
</evidence>
<keyword evidence="2" id="KW-1185">Reference proteome</keyword>
<comment type="caution">
    <text evidence="1">The sequence shown here is derived from an EMBL/GenBank/DDBJ whole genome shotgun (WGS) entry which is preliminary data.</text>
</comment>
<dbReference type="GeneID" id="31364142"/>
<accession>D3BJD8</accession>
<dbReference type="InterPro" id="IPR052050">
    <property type="entry name" value="SecEffector_AnkRepeat"/>
</dbReference>
<evidence type="ECO:0000313" key="2">
    <source>
        <dbReference type="Proteomes" id="UP000001396"/>
    </source>
</evidence>
<dbReference type="Proteomes" id="UP000001396">
    <property type="component" value="Unassembled WGS sequence"/>
</dbReference>
<sequence length="572" mass="64978">MNKDLFIYIFNNKILNQKIFNYVYLINRIIDGNESKRWNDLNESPITLVSYGYLDLLKLYQKRNPTLKYDSFLFKRLLTKAVAKRHLPVLKYLVDELNMFSRPFIGNQMYDCKLLGVAVEVADFAIIEYLESMNDIAHWDYPEVFIMSPISRSLGIVKHFSDRLDTVFGGGRTTVVVPSRMKVVFEIAASIGIMEIIEWLIANRSEWRKGSNMYIHAVSGNKLHVLEFLQRESLEKLKLNTNLFELASKNLEMVKWFCNNLHQQQQQDTFTIKLDSAAKHSLSIVKWLNENTTPACTVNAMDLAASNGLLDVVEYLHQVRTEGCTVKAMNYAASNGFLPVVRFLHENRSEGCTTLAIDGASRFGSLEIVRFLTENRSEGCTQQAMSYAASNGHLDVLIYLHQHRTEGCSTDAMDRACYNKRINIVKWLHANRSEGCSTDAMDEAANQGSLELVQFLHENRSEGCTTLCMDNAASSGHFEIVQWLHNNRTEGATTKAIDDAAGFGRLDIVEWLHNNRTEGASTLAMDKAAVHGHFNCVKWLNENRTEGFSGQHIISQAQAFGYQKIADYLLNM</sequence>
<gene>
    <name evidence="1" type="ORF">PPL_08663</name>
</gene>
<dbReference type="InterPro" id="IPR002110">
    <property type="entry name" value="Ankyrin_rpt"/>
</dbReference>
<dbReference type="InterPro" id="IPR036770">
    <property type="entry name" value="Ankyrin_rpt-contain_sf"/>
</dbReference>
<reference evidence="1 2" key="1">
    <citation type="journal article" date="2011" name="Genome Res.">
        <title>Phylogeny-wide analysis of social amoeba genomes highlights ancient origins for complex intercellular communication.</title>
        <authorList>
            <person name="Heidel A.J."/>
            <person name="Lawal H.M."/>
            <person name="Felder M."/>
            <person name="Schilde C."/>
            <person name="Helps N.R."/>
            <person name="Tunggal B."/>
            <person name="Rivero F."/>
            <person name="John U."/>
            <person name="Schleicher M."/>
            <person name="Eichinger L."/>
            <person name="Platzer M."/>
            <person name="Noegel A.A."/>
            <person name="Schaap P."/>
            <person name="Gloeckner G."/>
        </authorList>
    </citation>
    <scope>NUCLEOTIDE SEQUENCE [LARGE SCALE GENOMIC DNA]</scope>
    <source>
        <strain evidence="2">ATCC 26659 / Pp 5 / PN500</strain>
    </source>
</reference>
<name>D3BJD8_HETP5</name>
<dbReference type="EMBL" id="ADBJ01000038">
    <property type="protein sequence ID" value="EFA78018.1"/>
    <property type="molecule type" value="Genomic_DNA"/>
</dbReference>
<dbReference type="Gene3D" id="1.25.40.20">
    <property type="entry name" value="Ankyrin repeat-containing domain"/>
    <property type="match status" value="2"/>
</dbReference>
<protein>
    <recommendedName>
        <fullName evidence="3">Ankyrin repeat protein</fullName>
    </recommendedName>
</protein>
<dbReference type="AlphaFoldDB" id="D3BJD8"/>
<dbReference type="PANTHER" id="PTHR46586">
    <property type="entry name" value="ANKYRIN REPEAT-CONTAINING PROTEIN"/>
    <property type="match status" value="1"/>
</dbReference>
<dbReference type="OMA" id="IANRSEW"/>
<dbReference type="RefSeq" id="XP_020430146.1">
    <property type="nucleotide sequence ID" value="XM_020579471.1"/>
</dbReference>
<organism evidence="1 2">
    <name type="scientific">Heterostelium pallidum (strain ATCC 26659 / Pp 5 / PN500)</name>
    <name type="common">Cellular slime mold</name>
    <name type="synonym">Polysphondylium pallidum</name>
    <dbReference type="NCBI Taxonomy" id="670386"/>
    <lineage>
        <taxon>Eukaryota</taxon>
        <taxon>Amoebozoa</taxon>
        <taxon>Evosea</taxon>
        <taxon>Eumycetozoa</taxon>
        <taxon>Dictyostelia</taxon>
        <taxon>Acytosteliales</taxon>
        <taxon>Acytosteliaceae</taxon>
        <taxon>Heterostelium</taxon>
    </lineage>
</organism>
<dbReference type="InParanoid" id="D3BJD8"/>
<dbReference type="Pfam" id="PF13637">
    <property type="entry name" value="Ank_4"/>
    <property type="match status" value="2"/>
</dbReference>
<evidence type="ECO:0008006" key="3">
    <source>
        <dbReference type="Google" id="ProtNLM"/>
    </source>
</evidence>
<proteinExistence type="predicted"/>